<gene>
    <name evidence="1" type="ORF">B5M42_06190</name>
</gene>
<reference evidence="1 2" key="1">
    <citation type="submission" date="2017-03" db="EMBL/GenBank/DDBJ databases">
        <title>Isolation of Levoglucosan Utilizing Bacteria.</title>
        <authorList>
            <person name="Arya A.S."/>
        </authorList>
    </citation>
    <scope>NUCLEOTIDE SEQUENCE [LARGE SCALE GENOMIC DNA]</scope>
    <source>
        <strain evidence="1 2">MEC069</strain>
    </source>
</reference>
<evidence type="ECO:0000313" key="1">
    <source>
        <dbReference type="EMBL" id="TFE90253.1"/>
    </source>
</evidence>
<comment type="caution">
    <text evidence="1">The sequence shown here is derived from an EMBL/GenBank/DDBJ whole genome shotgun (WGS) entry which is preliminary data.</text>
</comment>
<organism evidence="1 2">
    <name type="scientific">Paenibacillus athensensis</name>
    <dbReference type="NCBI Taxonomy" id="1967502"/>
    <lineage>
        <taxon>Bacteria</taxon>
        <taxon>Bacillati</taxon>
        <taxon>Bacillota</taxon>
        <taxon>Bacilli</taxon>
        <taxon>Bacillales</taxon>
        <taxon>Paenibacillaceae</taxon>
        <taxon>Paenibacillus</taxon>
    </lineage>
</organism>
<keyword evidence="2" id="KW-1185">Reference proteome</keyword>
<name>A0A4Y8Q7F9_9BACL</name>
<dbReference type="AlphaFoldDB" id="A0A4Y8Q7F9"/>
<dbReference type="Proteomes" id="UP000298246">
    <property type="component" value="Unassembled WGS sequence"/>
</dbReference>
<proteinExistence type="predicted"/>
<sequence>MLHEDWLREDPISLLGQLEDAKQLVQVWLGAQEISVTNRSVGIIFYLLDTIGTDKMREFPVNVRKRSP</sequence>
<dbReference type="EMBL" id="MYFO01000005">
    <property type="protein sequence ID" value="TFE90253.1"/>
    <property type="molecule type" value="Genomic_DNA"/>
</dbReference>
<accession>A0A4Y8Q7F9</accession>
<evidence type="ECO:0000313" key="2">
    <source>
        <dbReference type="Proteomes" id="UP000298246"/>
    </source>
</evidence>
<protein>
    <submittedName>
        <fullName evidence="1">Uncharacterized protein</fullName>
    </submittedName>
</protein>